<dbReference type="Pfam" id="PF05922">
    <property type="entry name" value="Inhibitor_I9"/>
    <property type="match status" value="1"/>
</dbReference>
<proteinExistence type="predicted"/>
<dbReference type="GO" id="GO:0030414">
    <property type="term" value="F:peptidase inhibitor activity"/>
    <property type="evidence" value="ECO:0007669"/>
    <property type="project" value="UniProtKB-KW"/>
</dbReference>
<feature type="transmembrane region" description="Helical" evidence="1">
    <location>
        <begin position="7"/>
        <end position="26"/>
    </location>
</feature>
<dbReference type="InterPro" id="IPR010259">
    <property type="entry name" value="S8pro/Inhibitor_I9"/>
</dbReference>
<organism evidence="3 4">
    <name type="scientific">Bacillus salipaludis</name>
    <dbReference type="NCBI Taxonomy" id="2547811"/>
    <lineage>
        <taxon>Bacteria</taxon>
        <taxon>Bacillati</taxon>
        <taxon>Bacillota</taxon>
        <taxon>Bacilli</taxon>
        <taxon>Bacillales</taxon>
        <taxon>Bacillaceae</taxon>
        <taxon>Bacillus</taxon>
    </lineage>
</organism>
<keyword evidence="1" id="KW-1133">Transmembrane helix</keyword>
<keyword evidence="3" id="KW-0646">Protease inhibitor</keyword>
<protein>
    <submittedName>
        <fullName evidence="3">Protease inhibitor I9 family protein</fullName>
    </submittedName>
</protein>
<comment type="caution">
    <text evidence="3">The sequence shown here is derived from an EMBL/GenBank/DDBJ whole genome shotgun (WGS) entry which is preliminary data.</text>
</comment>
<dbReference type="RefSeq" id="WP_406580452.1">
    <property type="nucleotide sequence ID" value="NZ_JBJHQH010000006.1"/>
</dbReference>
<dbReference type="EMBL" id="JBJHQH010000006">
    <property type="protein sequence ID" value="MFK9091836.1"/>
    <property type="molecule type" value="Genomic_DNA"/>
</dbReference>
<keyword evidence="1" id="KW-0472">Membrane</keyword>
<gene>
    <name evidence="3" type="ORF">ACJEBI_10120</name>
</gene>
<evidence type="ECO:0000256" key="1">
    <source>
        <dbReference type="SAM" id="Phobius"/>
    </source>
</evidence>
<reference evidence="3 4" key="1">
    <citation type="submission" date="2024-11" db="EMBL/GenBank/DDBJ databases">
        <authorList>
            <person name="Lucas J.A."/>
        </authorList>
    </citation>
    <scope>NUCLEOTIDE SEQUENCE [LARGE SCALE GENOMIC DNA]</scope>
    <source>
        <strain evidence="3 4">Z 5.4</strain>
    </source>
</reference>
<evidence type="ECO:0000259" key="2">
    <source>
        <dbReference type="Pfam" id="PF05922"/>
    </source>
</evidence>
<dbReference type="Proteomes" id="UP001623041">
    <property type="component" value="Unassembled WGS sequence"/>
</dbReference>
<name>A0ABW8RI21_9BACI</name>
<keyword evidence="4" id="KW-1185">Reference proteome</keyword>
<feature type="domain" description="Inhibitor I9" evidence="2">
    <location>
        <begin position="61"/>
        <end position="156"/>
    </location>
</feature>
<dbReference type="InterPro" id="IPR037045">
    <property type="entry name" value="S8pro/Inhibitor_I9_sf"/>
</dbReference>
<dbReference type="Gene3D" id="3.30.70.80">
    <property type="entry name" value="Peptidase S8 propeptide/proteinase inhibitor I9"/>
    <property type="match status" value="1"/>
</dbReference>
<keyword evidence="1" id="KW-0812">Transmembrane</keyword>
<evidence type="ECO:0000313" key="4">
    <source>
        <dbReference type="Proteomes" id="UP001623041"/>
    </source>
</evidence>
<accession>A0ABW8RI21</accession>
<evidence type="ECO:0000313" key="3">
    <source>
        <dbReference type="EMBL" id="MFK9091836.1"/>
    </source>
</evidence>
<sequence length="165" mass="18550">MRKNGKLLLIGCLVAVIVGAWIMIFLQANQEKEKPNKGEEAMTTNVYIDPKIDLNSDKEITVIIHFKTKPAREAVELAKQKGETLSLEQAEQDVKESHKRFQADVKKYLDEEQIPYTITHTYTTAFNGVAIRLPSSAIKTLLQSAEIEAVYANKEIKNIPPVQPS</sequence>